<dbReference type="AlphaFoldDB" id="A0A6H9YNH8"/>
<name>A0A6H9YNH8_9ACTN</name>
<comment type="caution">
    <text evidence="2">The sequence shown here is derived from an EMBL/GenBank/DDBJ whole genome shotgun (WGS) entry which is preliminary data.</text>
</comment>
<protein>
    <submittedName>
        <fullName evidence="2">Toll/interleukin-1 receptor domain-containing protein</fullName>
    </submittedName>
</protein>
<dbReference type="Proteomes" id="UP000468735">
    <property type="component" value="Unassembled WGS sequence"/>
</dbReference>
<keyword evidence="3" id="KW-1185">Reference proteome</keyword>
<dbReference type="RefSeq" id="WP_151567663.1">
    <property type="nucleotide sequence ID" value="NZ_WBMT01000023.1"/>
</dbReference>
<dbReference type="OrthoDB" id="3654490at2"/>
<dbReference type="Pfam" id="PF13676">
    <property type="entry name" value="TIR_2"/>
    <property type="match status" value="1"/>
</dbReference>
<gene>
    <name evidence="2" type="ORF">F8566_39725</name>
</gene>
<evidence type="ECO:0000259" key="1">
    <source>
        <dbReference type="Pfam" id="PF13676"/>
    </source>
</evidence>
<proteinExistence type="predicted"/>
<dbReference type="SUPFAM" id="SSF52200">
    <property type="entry name" value="Toll/Interleukin receptor TIR domain"/>
    <property type="match status" value="1"/>
</dbReference>
<feature type="domain" description="TIR" evidence="1">
    <location>
        <begin position="4"/>
        <end position="134"/>
    </location>
</feature>
<dbReference type="InterPro" id="IPR000157">
    <property type="entry name" value="TIR_dom"/>
</dbReference>
<reference evidence="2 3" key="1">
    <citation type="submission" date="2019-09" db="EMBL/GenBank/DDBJ databases">
        <title>Actinomadura physcomitrii sp. nov., a novel actinomycete isolated from moss [Physcomitrium sphaericum (Ludw) Fuernr].</title>
        <authorList>
            <person name="Zhuang X."/>
            <person name="Liu C."/>
        </authorList>
    </citation>
    <scope>NUCLEOTIDE SEQUENCE [LARGE SCALE GENOMIC DNA]</scope>
    <source>
        <strain evidence="2 3">HMC1</strain>
    </source>
</reference>
<dbReference type="GO" id="GO:0007165">
    <property type="term" value="P:signal transduction"/>
    <property type="evidence" value="ECO:0007669"/>
    <property type="project" value="InterPro"/>
</dbReference>
<accession>A0A6H9YNH8</accession>
<sequence>MTKVFVNYSTGDEENVAAMLEKHLSDRFDSEVFFRASKSIPYGDDFRQALLEAVRTSDALLAVIGARWLTISENGQRKIDREDYWTRREIVEAFAHRVRVIPVLVGSADRLTEKDLPPALAELANCQYARLSSRNLEGDLDLLAEKLMGLVPGLTEKGQPGGGPQVVNNATGNAQVGIQGIVHGNPRFDFGGKQ</sequence>
<dbReference type="Gene3D" id="3.40.50.10140">
    <property type="entry name" value="Toll/interleukin-1 receptor homology (TIR) domain"/>
    <property type="match status" value="1"/>
</dbReference>
<organism evidence="2 3">
    <name type="scientific">Actinomadura rudentiformis</name>
    <dbReference type="NCBI Taxonomy" id="359158"/>
    <lineage>
        <taxon>Bacteria</taxon>
        <taxon>Bacillati</taxon>
        <taxon>Actinomycetota</taxon>
        <taxon>Actinomycetes</taxon>
        <taxon>Streptosporangiales</taxon>
        <taxon>Thermomonosporaceae</taxon>
        <taxon>Actinomadura</taxon>
    </lineage>
</organism>
<dbReference type="InterPro" id="IPR035897">
    <property type="entry name" value="Toll_tir_struct_dom_sf"/>
</dbReference>
<keyword evidence="2" id="KW-0675">Receptor</keyword>
<evidence type="ECO:0000313" key="2">
    <source>
        <dbReference type="EMBL" id="KAB2342189.1"/>
    </source>
</evidence>
<evidence type="ECO:0000313" key="3">
    <source>
        <dbReference type="Proteomes" id="UP000468735"/>
    </source>
</evidence>
<dbReference type="EMBL" id="WBMT01000023">
    <property type="protein sequence ID" value="KAB2342189.1"/>
    <property type="molecule type" value="Genomic_DNA"/>
</dbReference>